<accession>A0A8X6G4E5</accession>
<organism evidence="2 3">
    <name type="scientific">Trichonephila clavata</name>
    <name type="common">Joro spider</name>
    <name type="synonym">Nephila clavata</name>
    <dbReference type="NCBI Taxonomy" id="2740835"/>
    <lineage>
        <taxon>Eukaryota</taxon>
        <taxon>Metazoa</taxon>
        <taxon>Ecdysozoa</taxon>
        <taxon>Arthropoda</taxon>
        <taxon>Chelicerata</taxon>
        <taxon>Arachnida</taxon>
        <taxon>Araneae</taxon>
        <taxon>Araneomorphae</taxon>
        <taxon>Entelegynae</taxon>
        <taxon>Araneoidea</taxon>
        <taxon>Nephilidae</taxon>
        <taxon>Trichonephila</taxon>
    </lineage>
</organism>
<dbReference type="EMBL" id="BMAO01014686">
    <property type="protein sequence ID" value="GFQ96475.1"/>
    <property type="molecule type" value="Genomic_DNA"/>
</dbReference>
<dbReference type="AlphaFoldDB" id="A0A8X6G4E5"/>
<reference evidence="2" key="1">
    <citation type="submission" date="2020-07" db="EMBL/GenBank/DDBJ databases">
        <title>Multicomponent nature underlies the extraordinary mechanical properties of spider dragline silk.</title>
        <authorList>
            <person name="Kono N."/>
            <person name="Nakamura H."/>
            <person name="Mori M."/>
            <person name="Yoshida Y."/>
            <person name="Ohtoshi R."/>
            <person name="Malay A.D."/>
            <person name="Moran D.A.P."/>
            <person name="Tomita M."/>
            <person name="Numata K."/>
            <person name="Arakawa K."/>
        </authorList>
    </citation>
    <scope>NUCLEOTIDE SEQUENCE</scope>
</reference>
<sequence>MKYRRGKDILNPRSQHHQGRAGVLPPSHATAEKGDWDFKYRWVGHTQPTKGAEDVSVEPKEVHQGTNTCQFHKMPCITRGNPCLLQRGLGNFQLSGRKTNAGTTC</sequence>
<feature type="compositionally biased region" description="Basic and acidic residues" evidence="1">
    <location>
        <begin position="1"/>
        <end position="10"/>
    </location>
</feature>
<evidence type="ECO:0000313" key="3">
    <source>
        <dbReference type="Proteomes" id="UP000887116"/>
    </source>
</evidence>
<dbReference type="Proteomes" id="UP000887116">
    <property type="component" value="Unassembled WGS sequence"/>
</dbReference>
<keyword evidence="3" id="KW-1185">Reference proteome</keyword>
<gene>
    <name evidence="2" type="ORF">TNCT_256231</name>
</gene>
<proteinExistence type="predicted"/>
<evidence type="ECO:0000313" key="2">
    <source>
        <dbReference type="EMBL" id="GFQ96475.1"/>
    </source>
</evidence>
<comment type="caution">
    <text evidence="2">The sequence shown here is derived from an EMBL/GenBank/DDBJ whole genome shotgun (WGS) entry which is preliminary data.</text>
</comment>
<name>A0A8X6G4E5_TRICU</name>
<feature type="region of interest" description="Disordered" evidence="1">
    <location>
        <begin position="1"/>
        <end position="30"/>
    </location>
</feature>
<evidence type="ECO:0000256" key="1">
    <source>
        <dbReference type="SAM" id="MobiDB-lite"/>
    </source>
</evidence>
<protein>
    <submittedName>
        <fullName evidence="2">Uncharacterized protein</fullName>
    </submittedName>
</protein>